<evidence type="ECO:0000256" key="3">
    <source>
        <dbReference type="ARBA" id="ARBA00022989"/>
    </source>
</evidence>
<keyword evidence="4 6" id="KW-0472">Membrane</keyword>
<evidence type="ECO:0000256" key="2">
    <source>
        <dbReference type="ARBA" id="ARBA00022692"/>
    </source>
</evidence>
<evidence type="ECO:0000256" key="6">
    <source>
        <dbReference type="SAM" id="Phobius"/>
    </source>
</evidence>
<keyword evidence="9" id="KW-1185">Reference proteome</keyword>
<feature type="transmembrane region" description="Helical" evidence="6">
    <location>
        <begin position="33"/>
        <end position="53"/>
    </location>
</feature>
<dbReference type="PANTHER" id="PTHR36985:SF1">
    <property type="entry name" value="TRANSLOCATION AND ASSEMBLY MODULE SUBUNIT TAMB"/>
    <property type="match status" value="1"/>
</dbReference>
<evidence type="ECO:0000259" key="7">
    <source>
        <dbReference type="Pfam" id="PF04357"/>
    </source>
</evidence>
<organism evidence="8 9">
    <name type="scientific">Nicoletella semolina</name>
    <dbReference type="NCBI Taxonomy" id="271160"/>
    <lineage>
        <taxon>Bacteria</taxon>
        <taxon>Pseudomonadati</taxon>
        <taxon>Pseudomonadota</taxon>
        <taxon>Gammaproteobacteria</taxon>
        <taxon>Pasteurellales</taxon>
        <taxon>Pasteurellaceae</taxon>
        <taxon>Nicoletella</taxon>
    </lineage>
</organism>
<sequence>MENIQTSNTETQNLRSQHSQPPKTTKPKSRLRWLWYGLCILLVFVVVLLAFLATGKGQRSAIMWLDQRLDFINIGRVEGSLQQGLSLEQTQFQMDGITSHIGKLDLHIDFACVLKGQACIEDVVIDDTQIIVETSKLPPPTPKKNQKQGEFNLPLGISLNNISVNNLQLRLDETEVSLNHFHTGLEAEGKSLKLAPTLLDGLILVLPAPAPQSNSIAKEAVYSQEKNASQTAVPSQNIDWATLKTRLSQPLLNKSQDLRMPVSLDMSDVQARNIAIKQRQMPKTNVVLETTALSEIAKSPEVSELLAITDFRVQGKITPEEVRLTQLELLTDKGRLIGSGVQNLAGNAPLDWQIHLDTEAIPKWQLPKTQINLHLEGELFQQTKLNTTLTGIAEAKLNGTIQLAKPKTPFDLQLKLDHARYSVEPKKDDNVFEIKNAAVELSGDLLNYRVVAEADMVGRPILQGKSQNKVELSNNVELQGEGQLTQFELKHLNLATLEGKASLQGKIDWSNGITWQNNLTLDNIHTKNLLPNWAAQFSGELVSKGHIKQENTQDGKEHTTWIIGVSTLNVDGNIEGRKLNLNGHFNAGNTVKDRLLNVPQLVLTFGDNRIQLNGTLGKESNLAMKIDAPQLAGLYPDLTVTAKGNIQVKGNITEPNINLDLMAKNITYQQVKLRDLTTKGEITTQEQIQGNLDVLLGQLSLGEMNWQNIQLAVTGNDQSHQLSIKSAGDPVAMDLQLAGHFDRNTQKWQGQLSNANIKSVLGIWKNNHTIQIDYDHLQTQAKIAHHCWLNPQLNLCFPKTLQLGKQGDIPFEVKQFNLALFKSLLDKNSQLAGKMNINGDIQWFEDKKPTANVLFESPEIKFSQKVEGRNFPIHLFPVKIQANLANDNLRLATNIRFKDNGRIHSDLEINDIINQKVLSGHLGLEQLNLKMLSPLLNNGDHLDGELNAVLKLGGILTQPLLYGDLDLTGLKVKIFPMPFNVSDGHLGLHFNGATSQLQGGIQSESGQILLEGDANWKKLDNWHTRIRAKGDGFRINIPNMVEADISPNVEVKATPNLLEISGNVDIPKARIAIESLPESAVAVSADEVILDRTAKPKVLNLAKSLVNSKHSSNGMGINADVSINIGNDVKLKAYGLNTNLQGVLKVHQGNRGLGLYGQVNLLNGTFASFGQDLIINKGLISFTGLPSQPTLDIEAIRNPDAMEDSNITAGLKITGIADSPDVKIFSNPSMSQDQALSYILTGRSLDGGDTNSQNSIAAALIGLSLSKGSQLVGGVGSVFGINDLNVTTAGIGDNTKVVVSGSLTPRFKVEYGVGLFAPLTELTLRYRLAPSLYLQWISSINQAVDLIYRFEFD</sequence>
<comment type="caution">
    <text evidence="8">The sequence shown here is derived from an EMBL/GenBank/DDBJ whole genome shotgun (WGS) entry which is preliminary data.</text>
</comment>
<dbReference type="EMBL" id="SLXJ01000005">
    <property type="protein sequence ID" value="TCP17593.1"/>
    <property type="molecule type" value="Genomic_DNA"/>
</dbReference>
<dbReference type="InterPro" id="IPR007452">
    <property type="entry name" value="TamB_C"/>
</dbReference>
<dbReference type="GO" id="GO:0009306">
    <property type="term" value="P:protein secretion"/>
    <property type="evidence" value="ECO:0007669"/>
    <property type="project" value="InterPro"/>
</dbReference>
<evidence type="ECO:0000313" key="9">
    <source>
        <dbReference type="Proteomes" id="UP000295537"/>
    </source>
</evidence>
<proteinExistence type="predicted"/>
<gene>
    <name evidence="8" type="ORF">EV693_10557</name>
</gene>
<name>A0A4R2N9C1_9PAST</name>
<evidence type="ECO:0000256" key="5">
    <source>
        <dbReference type="SAM" id="MobiDB-lite"/>
    </source>
</evidence>
<feature type="region of interest" description="Disordered" evidence="5">
    <location>
        <begin position="1"/>
        <end position="27"/>
    </location>
</feature>
<keyword evidence="3 6" id="KW-1133">Transmembrane helix</keyword>
<reference evidence="8 9" key="1">
    <citation type="submission" date="2019-03" db="EMBL/GenBank/DDBJ databases">
        <title>Genomic Encyclopedia of Type Strains, Phase IV (KMG-IV): sequencing the most valuable type-strain genomes for metagenomic binning, comparative biology and taxonomic classification.</title>
        <authorList>
            <person name="Goeker M."/>
        </authorList>
    </citation>
    <scope>NUCLEOTIDE SEQUENCE [LARGE SCALE GENOMIC DNA]</scope>
    <source>
        <strain evidence="8 9">DSM 16380</strain>
    </source>
</reference>
<evidence type="ECO:0000313" key="8">
    <source>
        <dbReference type="EMBL" id="TCP17593.1"/>
    </source>
</evidence>
<feature type="domain" description="Translocation and assembly module TamB C-terminal" evidence="7">
    <location>
        <begin position="1003"/>
        <end position="1352"/>
    </location>
</feature>
<feature type="compositionally biased region" description="Polar residues" evidence="5">
    <location>
        <begin position="1"/>
        <end position="23"/>
    </location>
</feature>
<dbReference type="Proteomes" id="UP000295537">
    <property type="component" value="Unassembled WGS sequence"/>
</dbReference>
<evidence type="ECO:0000256" key="1">
    <source>
        <dbReference type="ARBA" id="ARBA00004167"/>
    </source>
</evidence>
<dbReference type="RefSeq" id="WP_132501192.1">
    <property type="nucleotide sequence ID" value="NZ_LVXA01000001.1"/>
</dbReference>
<keyword evidence="2 6" id="KW-0812">Transmembrane</keyword>
<comment type="subcellular location">
    <subcellularLocation>
        <location evidence="1">Membrane</location>
        <topology evidence="1">Single-pass membrane protein</topology>
    </subcellularLocation>
</comment>
<dbReference type="GO" id="GO:0097347">
    <property type="term" value="C:TAM protein secretion complex"/>
    <property type="evidence" value="ECO:0007669"/>
    <property type="project" value="TreeGrafter"/>
</dbReference>
<accession>A0A4R2N9C1</accession>
<dbReference type="Pfam" id="PF04357">
    <property type="entry name" value="TamB"/>
    <property type="match status" value="1"/>
</dbReference>
<dbReference type="PANTHER" id="PTHR36985">
    <property type="entry name" value="TRANSLOCATION AND ASSEMBLY MODULE SUBUNIT TAMB"/>
    <property type="match status" value="1"/>
</dbReference>
<dbReference type="OrthoDB" id="5555605at2"/>
<protein>
    <submittedName>
        <fullName evidence="8">Autotransporter secretion inner membrane protein TamB</fullName>
    </submittedName>
</protein>
<dbReference type="GO" id="GO:0005886">
    <property type="term" value="C:plasma membrane"/>
    <property type="evidence" value="ECO:0007669"/>
    <property type="project" value="InterPro"/>
</dbReference>
<evidence type="ECO:0000256" key="4">
    <source>
        <dbReference type="ARBA" id="ARBA00023136"/>
    </source>
</evidence>